<reference evidence="1 2" key="1">
    <citation type="journal article" date="2016" name="Nat. Commun.">
        <title>Thousands of microbial genomes shed light on interconnected biogeochemical processes in an aquifer system.</title>
        <authorList>
            <person name="Anantharaman K."/>
            <person name="Brown C.T."/>
            <person name="Hug L.A."/>
            <person name="Sharon I."/>
            <person name="Castelle C.J."/>
            <person name="Probst A.J."/>
            <person name="Thomas B.C."/>
            <person name="Singh A."/>
            <person name="Wilkins M.J."/>
            <person name="Karaoz U."/>
            <person name="Brodie E.L."/>
            <person name="Williams K.H."/>
            <person name="Hubbard S.S."/>
            <person name="Banfield J.F."/>
        </authorList>
    </citation>
    <scope>NUCLEOTIDE SEQUENCE [LARGE SCALE GENOMIC DNA]</scope>
</reference>
<dbReference type="InterPro" id="IPR000831">
    <property type="entry name" value="Trp_repress"/>
</dbReference>
<gene>
    <name evidence="1" type="ORF">A2419_02615</name>
</gene>
<accession>A0A1F4Y291</accession>
<dbReference type="Gene3D" id="1.10.1270.10">
    <property type="entry name" value="TrpR-like"/>
    <property type="match status" value="1"/>
</dbReference>
<dbReference type="GO" id="GO:0043565">
    <property type="term" value="F:sequence-specific DNA binding"/>
    <property type="evidence" value="ECO:0007669"/>
    <property type="project" value="InterPro"/>
</dbReference>
<dbReference type="Pfam" id="PF01371">
    <property type="entry name" value="Trp_repressor"/>
    <property type="match status" value="1"/>
</dbReference>
<comment type="caution">
    <text evidence="1">The sequence shown here is derived from an EMBL/GenBank/DDBJ whole genome shotgun (WGS) entry which is preliminary data.</text>
</comment>
<dbReference type="InterPro" id="IPR038116">
    <property type="entry name" value="TrpR-like_sf"/>
</dbReference>
<proteinExistence type="predicted"/>
<evidence type="ECO:0008006" key="3">
    <source>
        <dbReference type="Google" id="ProtNLM"/>
    </source>
</evidence>
<dbReference type="EMBL" id="MEXB01000016">
    <property type="protein sequence ID" value="OGC87906.1"/>
    <property type="molecule type" value="Genomic_DNA"/>
</dbReference>
<protein>
    <recommendedName>
        <fullName evidence="3">TrpR like protein, YerC/YecD</fullName>
    </recommendedName>
</protein>
<dbReference type="InterPro" id="IPR010921">
    <property type="entry name" value="Trp_repressor/repl_initiator"/>
</dbReference>
<dbReference type="AlphaFoldDB" id="A0A1F4Y291"/>
<dbReference type="GO" id="GO:0003700">
    <property type="term" value="F:DNA-binding transcription factor activity"/>
    <property type="evidence" value="ECO:0007669"/>
    <property type="project" value="InterPro"/>
</dbReference>
<evidence type="ECO:0000313" key="2">
    <source>
        <dbReference type="Proteomes" id="UP000176568"/>
    </source>
</evidence>
<evidence type="ECO:0000313" key="1">
    <source>
        <dbReference type="EMBL" id="OGC87906.1"/>
    </source>
</evidence>
<name>A0A1F4Y291_9BACT</name>
<dbReference type="Proteomes" id="UP000176568">
    <property type="component" value="Unassembled WGS sequence"/>
</dbReference>
<organism evidence="1 2">
    <name type="scientific">Candidatus Adlerbacteria bacterium RIFOXYC1_FULL_48_26</name>
    <dbReference type="NCBI Taxonomy" id="1797247"/>
    <lineage>
        <taxon>Bacteria</taxon>
        <taxon>Candidatus Adleribacteriota</taxon>
    </lineage>
</organism>
<dbReference type="SUPFAM" id="SSF48295">
    <property type="entry name" value="TrpR-like"/>
    <property type="match status" value="1"/>
</dbReference>
<sequence>MKRKISDLSKPEIITTLDTLYTAASVLRGRQVAKLFLKDLLTPSERIMLGRRIIIARLLLAGESYKNIQKRMRVGKTTVSRVQHWLSDQIPGYEHTIKELEKEFFKRAEKRVYATNALYRLKKKYPLHYLLLPRPKIKSAPIYPSRKNK</sequence>